<gene>
    <name evidence="1" type="ORF">ACFSBI_08770</name>
</gene>
<evidence type="ECO:0000313" key="2">
    <source>
        <dbReference type="Proteomes" id="UP001597347"/>
    </source>
</evidence>
<protein>
    <submittedName>
        <fullName evidence="1">Uncharacterized protein</fullName>
    </submittedName>
</protein>
<sequence>MEPPVPVPADHAWAQQLDLVEAVARRLPEVPRLAILDAVESEWHRLGADLQPALAPLVAPAAVWRLLHLGRDPLAA</sequence>
<comment type="caution">
    <text evidence="1">The sequence shown here is derived from an EMBL/GenBank/DDBJ whole genome shotgun (WGS) entry which is preliminary data.</text>
</comment>
<dbReference type="RefSeq" id="WP_377934061.1">
    <property type="nucleotide sequence ID" value="NZ_JBHUEA010000011.1"/>
</dbReference>
<keyword evidence="2" id="KW-1185">Reference proteome</keyword>
<name>A0ABW4LDL8_9MICO</name>
<dbReference type="Proteomes" id="UP001597347">
    <property type="component" value="Unassembled WGS sequence"/>
</dbReference>
<organism evidence="1 2">
    <name type="scientific">Amnibacterium endophyticum</name>
    <dbReference type="NCBI Taxonomy" id="2109337"/>
    <lineage>
        <taxon>Bacteria</taxon>
        <taxon>Bacillati</taxon>
        <taxon>Actinomycetota</taxon>
        <taxon>Actinomycetes</taxon>
        <taxon>Micrococcales</taxon>
        <taxon>Microbacteriaceae</taxon>
        <taxon>Amnibacterium</taxon>
    </lineage>
</organism>
<proteinExistence type="predicted"/>
<dbReference type="EMBL" id="JBHUEA010000011">
    <property type="protein sequence ID" value="MFD1721641.1"/>
    <property type="molecule type" value="Genomic_DNA"/>
</dbReference>
<reference evidence="2" key="1">
    <citation type="journal article" date="2019" name="Int. J. Syst. Evol. Microbiol.">
        <title>The Global Catalogue of Microorganisms (GCM) 10K type strain sequencing project: providing services to taxonomists for standard genome sequencing and annotation.</title>
        <authorList>
            <consortium name="The Broad Institute Genomics Platform"/>
            <consortium name="The Broad Institute Genome Sequencing Center for Infectious Disease"/>
            <person name="Wu L."/>
            <person name="Ma J."/>
        </authorList>
    </citation>
    <scope>NUCLEOTIDE SEQUENCE [LARGE SCALE GENOMIC DNA]</scope>
    <source>
        <strain evidence="2">CGMCC 1.12471</strain>
    </source>
</reference>
<accession>A0ABW4LDL8</accession>
<evidence type="ECO:0000313" key="1">
    <source>
        <dbReference type="EMBL" id="MFD1721641.1"/>
    </source>
</evidence>